<dbReference type="InterPro" id="IPR033247">
    <property type="entry name" value="Transketolase_fam"/>
</dbReference>
<dbReference type="GO" id="GO:0016020">
    <property type="term" value="C:membrane"/>
    <property type="evidence" value="ECO:0007669"/>
    <property type="project" value="UniProtKB-SubCell"/>
</dbReference>
<dbReference type="Pfam" id="PF00456">
    <property type="entry name" value="Transketolase_N"/>
    <property type="match status" value="1"/>
</dbReference>
<feature type="transmembrane region" description="Helical" evidence="8">
    <location>
        <begin position="683"/>
        <end position="703"/>
    </location>
</feature>
<dbReference type="Pfam" id="PF00083">
    <property type="entry name" value="Sugar_tr"/>
    <property type="match status" value="1"/>
</dbReference>
<evidence type="ECO:0000256" key="2">
    <source>
        <dbReference type="ARBA" id="ARBA00001964"/>
    </source>
</evidence>
<name>A0A813KKG9_POLGL</name>
<feature type="transmembrane region" description="Helical" evidence="8">
    <location>
        <begin position="469"/>
        <end position="488"/>
    </location>
</feature>
<comment type="caution">
    <text evidence="10">The sequence shown here is derived from an EMBL/GenBank/DDBJ whole genome shotgun (WGS) entry which is preliminary data.</text>
</comment>
<accession>A0A813KKG9</accession>
<comment type="catalytic activity">
    <reaction evidence="7">
        <text>D-sedoheptulose 7-phosphate + D-glyceraldehyde 3-phosphate = aldehydo-D-ribose 5-phosphate + D-xylulose 5-phosphate</text>
        <dbReference type="Rhea" id="RHEA:10508"/>
        <dbReference type="ChEBI" id="CHEBI:57483"/>
        <dbReference type="ChEBI" id="CHEBI:57737"/>
        <dbReference type="ChEBI" id="CHEBI:58273"/>
        <dbReference type="ChEBI" id="CHEBI:59776"/>
        <dbReference type="EC" id="2.2.1.1"/>
    </reaction>
</comment>
<dbReference type="SUPFAM" id="SSF103473">
    <property type="entry name" value="MFS general substrate transporter"/>
    <property type="match status" value="1"/>
</dbReference>
<dbReference type="InterPro" id="IPR029061">
    <property type="entry name" value="THDP-binding"/>
</dbReference>
<dbReference type="InterPro" id="IPR005474">
    <property type="entry name" value="Transketolase_N"/>
</dbReference>
<feature type="transmembrane region" description="Helical" evidence="8">
    <location>
        <begin position="628"/>
        <end position="645"/>
    </location>
</feature>
<reference evidence="10" key="1">
    <citation type="submission" date="2021-02" db="EMBL/GenBank/DDBJ databases">
        <authorList>
            <person name="Dougan E. K."/>
            <person name="Rhodes N."/>
            <person name="Thang M."/>
            <person name="Chan C."/>
        </authorList>
    </citation>
    <scope>NUCLEOTIDE SEQUENCE</scope>
</reference>
<evidence type="ECO:0000256" key="7">
    <source>
        <dbReference type="ARBA" id="ARBA00049473"/>
    </source>
</evidence>
<feature type="transmembrane region" description="Helical" evidence="8">
    <location>
        <begin position="563"/>
        <end position="584"/>
    </location>
</feature>
<comment type="cofactor">
    <cofactor evidence="1">
        <name>Co(2+)</name>
        <dbReference type="ChEBI" id="CHEBI:48828"/>
    </cofactor>
</comment>
<sequence length="839" mass="88803">VCCEDGEIGTEDTSLRYQSYGWSVQHVSGCDELALLAALEATRTSEQPTLIMVRTVESSPSASSVDRTEDCTGWVSQGAAAASAWLEQLKKFGESHAEEHAEIERRFSGKLPENWREGFPEYHVGERAQATRQYSAKVLGTLAAALPEMIGGSADLTGSNLTNQAQLKDFQHNRNKGRYLRFGVRESAMIGICTGLAAYGGFIPFCSTFMNFFTYGWGALRLASKSLAHVIYERAPDELAASASATPSLDLEAAYRKVGNGRAQRIALAASGVVWLVHSWCYVLTVFTVASPLLQITSCPAVETTACKVGAKLSDGDEACGPGAPEWHFAPGSTQAESAASEWDLLCERRLLSPLAGSVFFFGVLCGNAVLAPLPDVLGRVPAVCLAGLAAMVFSGLCAAAPNFEWFLTGRFGLGCASASTTATAWLLGCELVGPEGAARAMRDMSLFWSFGIVLLSLCALFVPHWRTLTWLHASLTGLTILPWLWAWKAGMESPSWLAGRNDSAGFHRVMARLAQANGRSYEMVSAETDGEGCAELGAEAALPAAETKQASGFKDVLCSCPLGIYTVLFSLAFSSCSLGYYGLSLNAGHIGNSPHSSLALSAIMEVPGVLIAPCLMDHPRLGRRRTLFWSLAIAGACCLLAQESSKAMQVAISMFGKACSTAAYTVVFVHCAEAYPANVRGFAFNLAATASRITGMAAPLIVALPPPAPLLIIGFALLCTSPLLLGLPETMAGAATATATAAAADGVAPPAAEGGASKCPEEAAEVSAGRLRSVAPAMLGKSRRYGRLEGEEEKVEPHLDSNECTNCPAIPNTCTMTTEQTPGLAIRGFEFERYSYDS</sequence>
<comment type="cofactor">
    <cofactor evidence="2">
        <name>thiamine diphosphate</name>
        <dbReference type="ChEBI" id="CHEBI:58937"/>
    </cofactor>
</comment>
<evidence type="ECO:0000256" key="1">
    <source>
        <dbReference type="ARBA" id="ARBA00001941"/>
    </source>
</evidence>
<dbReference type="PANTHER" id="PTHR43522">
    <property type="entry name" value="TRANSKETOLASE"/>
    <property type="match status" value="1"/>
</dbReference>
<feature type="transmembrane region" description="Helical" evidence="8">
    <location>
        <begin position="351"/>
        <end position="371"/>
    </location>
</feature>
<keyword evidence="4 8" id="KW-0812">Transmembrane</keyword>
<keyword evidence="6 8" id="KW-0472">Membrane</keyword>
<feature type="transmembrane region" description="Helical" evidence="8">
    <location>
        <begin position="446"/>
        <end position="463"/>
    </location>
</feature>
<keyword evidence="5 8" id="KW-1133">Transmembrane helix</keyword>
<dbReference type="InterPro" id="IPR005475">
    <property type="entry name" value="Transketolase-like_Pyr-bd"/>
</dbReference>
<evidence type="ECO:0000256" key="3">
    <source>
        <dbReference type="ARBA" id="ARBA00004370"/>
    </source>
</evidence>
<dbReference type="Proteomes" id="UP000626109">
    <property type="component" value="Unassembled WGS sequence"/>
</dbReference>
<dbReference type="AlphaFoldDB" id="A0A813KKG9"/>
<dbReference type="InterPro" id="IPR036259">
    <property type="entry name" value="MFS_trans_sf"/>
</dbReference>
<evidence type="ECO:0000256" key="4">
    <source>
        <dbReference type="ARBA" id="ARBA00022692"/>
    </source>
</evidence>
<dbReference type="GO" id="GO:0004802">
    <property type="term" value="F:transketolase activity"/>
    <property type="evidence" value="ECO:0007669"/>
    <property type="project" value="UniProtKB-EC"/>
</dbReference>
<dbReference type="GO" id="GO:0022857">
    <property type="term" value="F:transmembrane transporter activity"/>
    <property type="evidence" value="ECO:0007669"/>
    <property type="project" value="InterPro"/>
</dbReference>
<evidence type="ECO:0000313" key="10">
    <source>
        <dbReference type="EMBL" id="CAE8707223.1"/>
    </source>
</evidence>
<feature type="transmembrane region" description="Helical" evidence="8">
    <location>
        <begin position="383"/>
        <end position="404"/>
    </location>
</feature>
<evidence type="ECO:0000313" key="11">
    <source>
        <dbReference type="Proteomes" id="UP000626109"/>
    </source>
</evidence>
<feature type="transmembrane region" description="Helical" evidence="8">
    <location>
        <begin position="709"/>
        <end position="728"/>
    </location>
</feature>
<organism evidence="10 11">
    <name type="scientific">Polarella glacialis</name>
    <name type="common">Dinoflagellate</name>
    <dbReference type="NCBI Taxonomy" id="89957"/>
    <lineage>
        <taxon>Eukaryota</taxon>
        <taxon>Sar</taxon>
        <taxon>Alveolata</taxon>
        <taxon>Dinophyceae</taxon>
        <taxon>Suessiales</taxon>
        <taxon>Suessiaceae</taxon>
        <taxon>Polarella</taxon>
    </lineage>
</organism>
<dbReference type="SUPFAM" id="SSF52518">
    <property type="entry name" value="Thiamin diphosphate-binding fold (THDP-binding)"/>
    <property type="match status" value="2"/>
</dbReference>
<feature type="transmembrane region" description="Helical" evidence="8">
    <location>
        <begin position="266"/>
        <end position="290"/>
    </location>
</feature>
<dbReference type="Pfam" id="PF02779">
    <property type="entry name" value="Transket_pyr"/>
    <property type="match status" value="1"/>
</dbReference>
<protein>
    <recommendedName>
        <fullName evidence="9">Transketolase-like pyrimidine-binding domain-containing protein</fullName>
    </recommendedName>
</protein>
<evidence type="ECO:0000259" key="9">
    <source>
        <dbReference type="SMART" id="SM00861"/>
    </source>
</evidence>
<dbReference type="GO" id="GO:0005829">
    <property type="term" value="C:cytosol"/>
    <property type="evidence" value="ECO:0007669"/>
    <property type="project" value="TreeGrafter"/>
</dbReference>
<dbReference type="Gene3D" id="3.40.50.970">
    <property type="match status" value="2"/>
</dbReference>
<dbReference type="SMART" id="SM00861">
    <property type="entry name" value="Transket_pyr"/>
    <property type="match status" value="1"/>
</dbReference>
<dbReference type="GO" id="GO:0006098">
    <property type="term" value="P:pentose-phosphate shunt"/>
    <property type="evidence" value="ECO:0007669"/>
    <property type="project" value="TreeGrafter"/>
</dbReference>
<gene>
    <name evidence="10" type="ORF">PGLA2088_LOCUS34428</name>
</gene>
<feature type="domain" description="Transketolase-like pyrimidine-binding" evidence="9">
    <location>
        <begin position="129"/>
        <end position="266"/>
    </location>
</feature>
<dbReference type="PANTHER" id="PTHR43522:SF2">
    <property type="entry name" value="TRANSKETOLASE 1-RELATED"/>
    <property type="match status" value="1"/>
</dbReference>
<evidence type="ECO:0000256" key="6">
    <source>
        <dbReference type="ARBA" id="ARBA00023136"/>
    </source>
</evidence>
<feature type="non-terminal residue" evidence="10">
    <location>
        <position position="1"/>
    </location>
</feature>
<feature type="transmembrane region" description="Helical" evidence="8">
    <location>
        <begin position="196"/>
        <end position="217"/>
    </location>
</feature>
<evidence type="ECO:0000256" key="5">
    <source>
        <dbReference type="ARBA" id="ARBA00022989"/>
    </source>
</evidence>
<comment type="subcellular location">
    <subcellularLocation>
        <location evidence="3">Membrane</location>
    </subcellularLocation>
</comment>
<dbReference type="Gene3D" id="1.20.1250.20">
    <property type="entry name" value="MFS general substrate transporter like domains"/>
    <property type="match status" value="1"/>
</dbReference>
<dbReference type="InterPro" id="IPR005828">
    <property type="entry name" value="MFS_sugar_transport-like"/>
</dbReference>
<dbReference type="EMBL" id="CAJNNW010031347">
    <property type="protein sequence ID" value="CAE8707223.1"/>
    <property type="molecule type" value="Genomic_DNA"/>
</dbReference>
<feature type="transmembrane region" description="Helical" evidence="8">
    <location>
        <begin position="651"/>
        <end position="671"/>
    </location>
</feature>
<evidence type="ECO:0000256" key="8">
    <source>
        <dbReference type="SAM" id="Phobius"/>
    </source>
</evidence>
<proteinExistence type="predicted"/>